<dbReference type="AlphaFoldDB" id="A0A8D8LZQ7"/>
<dbReference type="InterPro" id="IPR043502">
    <property type="entry name" value="DNA/RNA_pol_sf"/>
</dbReference>
<dbReference type="SUPFAM" id="SSF56672">
    <property type="entry name" value="DNA/RNA polymerases"/>
    <property type="match status" value="1"/>
</dbReference>
<dbReference type="PROSITE" id="PS50878">
    <property type="entry name" value="RT_POL"/>
    <property type="match status" value="1"/>
</dbReference>
<feature type="domain" description="Reverse transcriptase" evidence="1">
    <location>
        <begin position="1"/>
        <end position="64"/>
    </location>
</feature>
<name>A0A8D8LZQ7_9HEMI</name>
<reference evidence="3" key="1">
    <citation type="submission" date="2021-05" db="EMBL/GenBank/DDBJ databases">
        <authorList>
            <person name="Alioto T."/>
            <person name="Alioto T."/>
            <person name="Gomez Garrido J."/>
        </authorList>
    </citation>
    <scope>NUCLEOTIDE SEQUENCE</scope>
</reference>
<dbReference type="PROSITE" id="PS50994">
    <property type="entry name" value="INTEGRASE"/>
    <property type="match status" value="1"/>
</dbReference>
<dbReference type="Gene3D" id="3.30.420.10">
    <property type="entry name" value="Ribonuclease H-like superfamily/Ribonuclease H"/>
    <property type="match status" value="1"/>
</dbReference>
<proteinExistence type="predicted"/>
<evidence type="ECO:0000313" key="3">
    <source>
        <dbReference type="EMBL" id="CAG6614907.1"/>
    </source>
</evidence>
<dbReference type="PANTHER" id="PTHR37984">
    <property type="entry name" value="PROTEIN CBG26694"/>
    <property type="match status" value="1"/>
</dbReference>
<dbReference type="InterPro" id="IPR001584">
    <property type="entry name" value="Integrase_cat-core"/>
</dbReference>
<sequence length="446" mass="51064">MKCFGDIKDVIIYFDDILIASSTAEEHIETLNKVFQRAKEMNIKFNLEKFQFMLPEIKYLGLIFSKDGTKPDQERVKALQEIKTPKNVKQLQSILLPHDAPSLPFEQIGLDIMTHKSQDYLVVVDYFSKWLEICKLRTKTCSEIISKLKPIFSNFGVPLRCISDNSPFDSQEIKEFCKSYNIEWITTSPLHSKSNGMAEKAVCIAKLIVKKSLDLKIDYLDLLSEYRATTIPSIGFSPSQILLGRLIRTKIHVSKNKLKPVKVKTKEIKNKLINNQNKNKVYYDSSARKEETFVPNQKVLVYDNKIWVPGVVVKKLKSPRSYLVHFNGRVLRRNSIYIKKTKVELNNSVYCTKNIEKISYAKFDDLFENKKKEKEVRTTCQISDSQSVEGPSSQNVDTQFEVHASQNTSPNLSIASESDEDCSFTSCTLSIPNSCPLSASFSRTFQ</sequence>
<evidence type="ECO:0000259" key="2">
    <source>
        <dbReference type="PROSITE" id="PS50994"/>
    </source>
</evidence>
<dbReference type="Gene3D" id="3.30.70.270">
    <property type="match status" value="1"/>
</dbReference>
<accession>A0A8D8LZQ7</accession>
<dbReference type="InterPro" id="IPR036397">
    <property type="entry name" value="RNaseH_sf"/>
</dbReference>
<dbReference type="GO" id="GO:0015074">
    <property type="term" value="P:DNA integration"/>
    <property type="evidence" value="ECO:0007669"/>
    <property type="project" value="InterPro"/>
</dbReference>
<organism evidence="3">
    <name type="scientific">Cacopsylla melanoneura</name>
    <dbReference type="NCBI Taxonomy" id="428564"/>
    <lineage>
        <taxon>Eukaryota</taxon>
        <taxon>Metazoa</taxon>
        <taxon>Ecdysozoa</taxon>
        <taxon>Arthropoda</taxon>
        <taxon>Hexapoda</taxon>
        <taxon>Insecta</taxon>
        <taxon>Pterygota</taxon>
        <taxon>Neoptera</taxon>
        <taxon>Paraneoptera</taxon>
        <taxon>Hemiptera</taxon>
        <taxon>Sternorrhyncha</taxon>
        <taxon>Psylloidea</taxon>
        <taxon>Psyllidae</taxon>
        <taxon>Psyllinae</taxon>
        <taxon>Cacopsylla</taxon>
    </lineage>
</organism>
<dbReference type="GO" id="GO:0003676">
    <property type="term" value="F:nucleic acid binding"/>
    <property type="evidence" value="ECO:0007669"/>
    <property type="project" value="InterPro"/>
</dbReference>
<dbReference type="GO" id="GO:0071897">
    <property type="term" value="P:DNA biosynthetic process"/>
    <property type="evidence" value="ECO:0007669"/>
    <property type="project" value="UniProtKB-ARBA"/>
</dbReference>
<dbReference type="InterPro" id="IPR050951">
    <property type="entry name" value="Retrovirus_Pol_polyprotein"/>
</dbReference>
<feature type="domain" description="Integrase catalytic" evidence="2">
    <location>
        <begin position="100"/>
        <end position="268"/>
    </location>
</feature>
<dbReference type="PANTHER" id="PTHR37984:SF5">
    <property type="entry name" value="PROTEIN NYNRIN-LIKE"/>
    <property type="match status" value="1"/>
</dbReference>
<dbReference type="InterPro" id="IPR000477">
    <property type="entry name" value="RT_dom"/>
</dbReference>
<dbReference type="GO" id="GO:0042575">
    <property type="term" value="C:DNA polymerase complex"/>
    <property type="evidence" value="ECO:0007669"/>
    <property type="project" value="UniProtKB-ARBA"/>
</dbReference>
<dbReference type="InterPro" id="IPR043128">
    <property type="entry name" value="Rev_trsase/Diguanyl_cyclase"/>
</dbReference>
<dbReference type="SUPFAM" id="SSF53098">
    <property type="entry name" value="Ribonuclease H-like"/>
    <property type="match status" value="1"/>
</dbReference>
<dbReference type="InterPro" id="IPR012337">
    <property type="entry name" value="RNaseH-like_sf"/>
</dbReference>
<dbReference type="Pfam" id="PF00078">
    <property type="entry name" value="RVT_1"/>
    <property type="match status" value="1"/>
</dbReference>
<dbReference type="FunFam" id="3.30.420.10:FF:000063">
    <property type="entry name" value="Retrovirus-related Pol polyprotein from transposon 297-like Protein"/>
    <property type="match status" value="1"/>
</dbReference>
<dbReference type="EMBL" id="HBUF01031575">
    <property type="protein sequence ID" value="CAG6614907.1"/>
    <property type="molecule type" value="Transcribed_RNA"/>
</dbReference>
<protein>
    <submittedName>
        <fullName evidence="3">Uncharacterized protein K02A2.6</fullName>
    </submittedName>
</protein>
<evidence type="ECO:0000259" key="1">
    <source>
        <dbReference type="PROSITE" id="PS50878"/>
    </source>
</evidence>